<dbReference type="Gene3D" id="1.10.290.10">
    <property type="entry name" value="Topoisomerase I, domain 4"/>
    <property type="match status" value="1"/>
</dbReference>
<evidence type="ECO:0000256" key="2">
    <source>
        <dbReference type="ARBA" id="ARBA00009446"/>
    </source>
</evidence>
<keyword evidence="14" id="KW-1185">Reference proteome</keyword>
<keyword evidence="3" id="KW-0479">Metal-binding</keyword>
<feature type="site" description="Interaction with DNA" evidence="10">
    <location>
        <position position="304"/>
    </location>
</feature>
<feature type="site" description="Interaction with DNA" evidence="10">
    <location>
        <position position="33"/>
    </location>
</feature>
<feature type="site" description="Interaction with DNA" evidence="10">
    <location>
        <position position="157"/>
    </location>
</feature>
<dbReference type="InterPro" id="IPR005733">
    <property type="entry name" value="TopoI_bac-type"/>
</dbReference>
<sequence length="752" mass="84815">MKKKLLIVESPAKIKTIAKFLGNDFTIMSTVGHIKDLPKKNLGITMGDTIKLEYVAIDKKDKVIKDLVKEAKNSSEVYLAPDPDREGEIIAWHVEQEILKVIKPEHIHRISFNEITKPAITAAINNPSKVDLKKVAAQQARRILDRWVGYEVSPILWRKITKGLSAGRVQSVALKIICLRETEIRSFKVEEYWSIEGTFKTPTHDTMTALLTHINKKAIELESQEKVDKVIQALKQEQFAIDSINDKKRTKNPVAPFITSSLQQAGANKLNFAVKKIMSLAQNMYEGVALGDAKNPVALITYMRTDSTRLSQTAIDQAREFIPAAYGKEYLPASANMYSQKNAAQDAHEAIRPIDVNVKPEDIKPYVESDIYKLYNLIWTRFIACQMKPALYAQRQVVITGGKYTFKVTGSTLLFDGFLKAYQTDDEEESEKNVKIPQSINEKDSLDLTKIDPKQHFTQPPPRYSEATLVKELEKLGIGRPSTYATILTTIQARTYVTIDKKRFTPTELGSRVTEMLSENLPKIMDTRFTAIMEEDLDKVAHGDMDRDVLLREFYTSFSQDLTKFQEDTTRKNVVPTDITCPQCNAHKLVIRIGKTGEFIGCPGYPECKFTSNFARSEDGTLSLVEAQGPQLLEETCPSCNSHLRLMKGRFGEFTACSGYPTCKYIKQNIAPFPCPQCAGNVIERKWRGGKFWGCSSYPTCKFAIFADIENKPCPTCKAPYLLKKVTKAGTNISCSEKTCDYKLHLDPETNQ</sequence>
<keyword evidence="5" id="KW-0862">Zinc</keyword>
<dbReference type="Pfam" id="PF01396">
    <property type="entry name" value="Zn_ribbon_Top1"/>
    <property type="match status" value="4"/>
</dbReference>
<proteinExistence type="inferred from homology"/>
<dbReference type="KEGG" id="cdes:C0J27_04390"/>
<feature type="site" description="Interaction with DNA" evidence="10">
    <location>
        <position position="494"/>
    </location>
</feature>
<accession>A0A345ZCC9</accession>
<keyword evidence="4" id="KW-0863">Zinc-finger</keyword>
<dbReference type="InterPro" id="IPR003601">
    <property type="entry name" value="Topo_IA_2"/>
</dbReference>
<keyword evidence="6" id="KW-0460">Magnesium</keyword>
<dbReference type="InterPro" id="IPR006171">
    <property type="entry name" value="TOPRIM_dom"/>
</dbReference>
<dbReference type="Gene3D" id="3.40.50.140">
    <property type="match status" value="1"/>
</dbReference>
<dbReference type="InterPro" id="IPR028612">
    <property type="entry name" value="Topoisom_1_IA"/>
</dbReference>
<keyword evidence="7 10" id="KW-0799">Topoisomerase</keyword>
<dbReference type="Pfam" id="PF01751">
    <property type="entry name" value="Toprim"/>
    <property type="match status" value="1"/>
</dbReference>
<reference evidence="13 14" key="1">
    <citation type="submission" date="2017-12" db="EMBL/GenBank/DDBJ databases">
        <title>Chromulinavorax destructans is a abundant pathogen of dominant heterotrophic picoflagllates.</title>
        <authorList>
            <person name="Deeg C.M."/>
            <person name="Zimmer M."/>
            <person name="Suttle C.A."/>
        </authorList>
    </citation>
    <scope>NUCLEOTIDE SEQUENCE [LARGE SCALE GENOMIC DNA]</scope>
    <source>
        <strain evidence="13 14">SeV1</strain>
    </source>
</reference>
<comment type="function">
    <text evidence="10">Releases the supercoiling and torsional tension of DNA, which is introduced during the DNA replication and transcription, by transiently cleaving and rejoining one strand of the DNA duplex. Introduces a single-strand break via transesterification at a target site in duplex DNA. The scissile phosphodiester is attacked by the catalytic tyrosine of the enzyme, resulting in the formation of a DNA-(5'-phosphotyrosyl)-enzyme intermediate and the expulsion of a 3'-OH DNA strand. The free DNA strand then undergoes passage around the unbroken strand, thus removing DNA supercoils. Finally, in the religation step, the DNA 3'-OH attacks the covalent intermediate to expel the active-site tyrosine and restore the DNA phosphodiester backbone.</text>
</comment>
<dbReference type="InterPro" id="IPR013824">
    <property type="entry name" value="Topo_IA_cen_sub1"/>
</dbReference>
<dbReference type="PANTHER" id="PTHR42785">
    <property type="entry name" value="DNA TOPOISOMERASE, TYPE IA, CORE"/>
    <property type="match status" value="1"/>
</dbReference>
<evidence type="ECO:0000256" key="9">
    <source>
        <dbReference type="ARBA" id="ARBA00023235"/>
    </source>
</evidence>
<evidence type="ECO:0000256" key="10">
    <source>
        <dbReference type="HAMAP-Rule" id="MF_00952"/>
    </source>
</evidence>
<dbReference type="InterPro" id="IPR034149">
    <property type="entry name" value="TOPRIM_TopoI"/>
</dbReference>
<feature type="site" description="Interaction with DNA" evidence="10">
    <location>
        <position position="145"/>
    </location>
</feature>
<dbReference type="InterPro" id="IPR003602">
    <property type="entry name" value="Topo_IA_DNA-bd_dom"/>
</dbReference>
<evidence type="ECO:0000256" key="1">
    <source>
        <dbReference type="ARBA" id="ARBA00000213"/>
    </source>
</evidence>
<dbReference type="HAMAP" id="MF_00952">
    <property type="entry name" value="Topoisom_1_prok"/>
    <property type="match status" value="1"/>
</dbReference>
<dbReference type="EC" id="5.6.2.1" evidence="10"/>
<evidence type="ECO:0000313" key="14">
    <source>
        <dbReference type="Proteomes" id="UP000254834"/>
    </source>
</evidence>
<dbReference type="InterPro" id="IPR013825">
    <property type="entry name" value="Topo_IA_cen_sub2"/>
</dbReference>
<dbReference type="Gene3D" id="3.30.65.10">
    <property type="entry name" value="Bacterial Topoisomerase I, domain 1"/>
    <property type="match status" value="3"/>
</dbReference>
<dbReference type="SMART" id="SM00493">
    <property type="entry name" value="TOPRIM"/>
    <property type="match status" value="1"/>
</dbReference>
<feature type="site" description="Interaction with DNA" evidence="10">
    <location>
        <position position="141"/>
    </location>
</feature>
<name>A0A345ZCC9_9BACT</name>
<evidence type="ECO:0000256" key="6">
    <source>
        <dbReference type="ARBA" id="ARBA00022842"/>
    </source>
</evidence>
<comment type="catalytic activity">
    <reaction evidence="1 10">
        <text>ATP-independent breakage of single-stranded DNA, followed by passage and rejoining.</text>
        <dbReference type="EC" id="5.6.2.1"/>
    </reaction>
</comment>
<evidence type="ECO:0000256" key="4">
    <source>
        <dbReference type="ARBA" id="ARBA00022771"/>
    </source>
</evidence>
<dbReference type="SMART" id="SM00437">
    <property type="entry name" value="TOP1Ac"/>
    <property type="match status" value="1"/>
</dbReference>
<dbReference type="OrthoDB" id="9804262at2"/>
<keyword evidence="9 10" id="KW-0413">Isomerase</keyword>
<dbReference type="GO" id="GO:0006265">
    <property type="term" value="P:DNA topological change"/>
    <property type="evidence" value="ECO:0007669"/>
    <property type="project" value="UniProtKB-UniRule"/>
</dbReference>
<comment type="subunit">
    <text evidence="10">Monomer.</text>
</comment>
<evidence type="ECO:0000256" key="5">
    <source>
        <dbReference type="ARBA" id="ARBA00022833"/>
    </source>
</evidence>
<dbReference type="InterPro" id="IPR023405">
    <property type="entry name" value="Topo_IA_core_domain"/>
</dbReference>
<dbReference type="PRINTS" id="PR00417">
    <property type="entry name" value="PRTPISMRASEI"/>
</dbReference>
<feature type="domain" description="Toprim" evidence="11">
    <location>
        <begin position="3"/>
        <end position="115"/>
    </location>
</feature>
<dbReference type="PANTHER" id="PTHR42785:SF1">
    <property type="entry name" value="DNA TOPOISOMERASE"/>
    <property type="match status" value="1"/>
</dbReference>
<gene>
    <name evidence="10" type="primary">topA</name>
    <name evidence="13" type="ORF">C0J27_04390</name>
</gene>
<feature type="domain" description="Topo IA-type catalytic" evidence="12">
    <location>
        <begin position="131"/>
        <end position="563"/>
    </location>
</feature>
<feature type="active site" description="O-(5'-phospho-DNA)-tyrosine intermediate" evidence="10">
    <location>
        <position position="302"/>
    </location>
</feature>
<dbReference type="CDD" id="cd00186">
    <property type="entry name" value="TOP1Ac"/>
    <property type="match status" value="1"/>
</dbReference>
<feature type="region of interest" description="Interaction with DNA" evidence="10">
    <location>
        <begin position="165"/>
        <end position="170"/>
    </location>
</feature>
<feature type="site" description="Interaction with DNA" evidence="10">
    <location>
        <position position="150"/>
    </location>
</feature>
<evidence type="ECO:0000256" key="8">
    <source>
        <dbReference type="ARBA" id="ARBA00023125"/>
    </source>
</evidence>
<dbReference type="Proteomes" id="UP000254834">
    <property type="component" value="Chromosome"/>
</dbReference>
<organism evidence="13 14">
    <name type="scientific">Candidatus Chromulinivorax destructor</name>
    <dbReference type="NCBI Taxonomy" id="2066483"/>
    <lineage>
        <taxon>Bacteria</taxon>
        <taxon>Candidatus Babelota</taxon>
        <taxon>Candidatus Babeliae</taxon>
        <taxon>Candidatus Babeliales</taxon>
        <taxon>Candidatus Chromulinivoraceae</taxon>
        <taxon>Candidatus Chromulinivorax</taxon>
    </lineage>
</organism>
<dbReference type="InterPro" id="IPR013498">
    <property type="entry name" value="Topo_IA_Znf"/>
</dbReference>
<dbReference type="GO" id="GO:0008270">
    <property type="term" value="F:zinc ion binding"/>
    <property type="evidence" value="ECO:0007669"/>
    <property type="project" value="UniProtKB-KW"/>
</dbReference>
<dbReference type="InterPro" id="IPR000380">
    <property type="entry name" value="Topo_IA"/>
</dbReference>
<dbReference type="NCBIfam" id="TIGR01051">
    <property type="entry name" value="topA_bact"/>
    <property type="match status" value="1"/>
</dbReference>
<dbReference type="Gene3D" id="2.70.20.10">
    <property type="entry name" value="Topoisomerase I, domain 3"/>
    <property type="match status" value="1"/>
</dbReference>
<dbReference type="CDD" id="cd03363">
    <property type="entry name" value="TOPRIM_TopoIA_TopoI"/>
    <property type="match status" value="1"/>
</dbReference>
<evidence type="ECO:0000313" key="13">
    <source>
        <dbReference type="EMBL" id="AXK60946.1"/>
    </source>
</evidence>
<dbReference type="InterPro" id="IPR013497">
    <property type="entry name" value="Topo_IA_cen"/>
</dbReference>
<evidence type="ECO:0000259" key="11">
    <source>
        <dbReference type="PROSITE" id="PS50880"/>
    </source>
</evidence>
<evidence type="ECO:0000259" key="12">
    <source>
        <dbReference type="PROSITE" id="PS52039"/>
    </source>
</evidence>
<dbReference type="AlphaFoldDB" id="A0A345ZCC9"/>
<dbReference type="EMBL" id="CP025544">
    <property type="protein sequence ID" value="AXK60946.1"/>
    <property type="molecule type" value="Genomic_DNA"/>
</dbReference>
<dbReference type="GO" id="GO:0003677">
    <property type="term" value="F:DNA binding"/>
    <property type="evidence" value="ECO:0007669"/>
    <property type="project" value="UniProtKB-KW"/>
</dbReference>
<dbReference type="GO" id="GO:0005694">
    <property type="term" value="C:chromosome"/>
    <property type="evidence" value="ECO:0007669"/>
    <property type="project" value="InterPro"/>
</dbReference>
<dbReference type="PROSITE" id="PS52039">
    <property type="entry name" value="TOPO_IA_2"/>
    <property type="match status" value="1"/>
</dbReference>
<protein>
    <recommendedName>
        <fullName evidence="10">DNA topoisomerase 1</fullName>
        <ecNumber evidence="10">5.6.2.1</ecNumber>
    </recommendedName>
    <alternativeName>
        <fullName evidence="10">DNA topoisomerase I</fullName>
    </alternativeName>
</protein>
<dbReference type="PROSITE" id="PS50880">
    <property type="entry name" value="TOPRIM"/>
    <property type="match status" value="1"/>
</dbReference>
<dbReference type="Gene3D" id="1.10.460.10">
    <property type="entry name" value="Topoisomerase I, domain 2"/>
    <property type="match status" value="1"/>
</dbReference>
<comment type="similarity">
    <text evidence="2 10">Belongs to the type IA topoisomerase family.</text>
</comment>
<keyword evidence="8 10" id="KW-0238">DNA-binding</keyword>
<dbReference type="SUPFAM" id="SSF56712">
    <property type="entry name" value="Prokaryotic type I DNA topoisomerase"/>
    <property type="match status" value="1"/>
</dbReference>
<dbReference type="GO" id="GO:0003917">
    <property type="term" value="F:DNA topoisomerase type I (single strand cut, ATP-independent) activity"/>
    <property type="evidence" value="ECO:0007669"/>
    <property type="project" value="UniProtKB-UniRule"/>
</dbReference>
<dbReference type="Pfam" id="PF01131">
    <property type="entry name" value="Topoisom_bac"/>
    <property type="match status" value="1"/>
</dbReference>
<dbReference type="InterPro" id="IPR013826">
    <property type="entry name" value="Topo_IA_cen_sub3"/>
</dbReference>
<feature type="site" description="Interaction with DNA" evidence="10">
    <location>
        <position position="142"/>
    </location>
</feature>
<dbReference type="SUPFAM" id="SSF57783">
    <property type="entry name" value="Zinc beta-ribbon"/>
    <property type="match status" value="3"/>
</dbReference>
<dbReference type="SMART" id="SM00436">
    <property type="entry name" value="TOP1Bc"/>
    <property type="match status" value="1"/>
</dbReference>
<evidence type="ECO:0000256" key="7">
    <source>
        <dbReference type="ARBA" id="ARBA00023029"/>
    </source>
</evidence>
<dbReference type="RefSeq" id="WP_115585961.1">
    <property type="nucleotide sequence ID" value="NZ_CP025544.1"/>
</dbReference>
<evidence type="ECO:0000256" key="3">
    <source>
        <dbReference type="ARBA" id="ARBA00022723"/>
    </source>
</evidence>